<accession>A0A6N7Z4S1</accession>
<dbReference type="PROSITE" id="PS00770">
    <property type="entry name" value="AA_TRANSFER_CLASS_4"/>
    <property type="match status" value="1"/>
</dbReference>
<dbReference type="GO" id="GO:0009098">
    <property type="term" value="P:L-leucine biosynthetic process"/>
    <property type="evidence" value="ECO:0007669"/>
    <property type="project" value="UniProtKB-UniPathway"/>
</dbReference>
<reference evidence="18 19" key="1">
    <citation type="submission" date="2019-11" db="EMBL/GenBank/DDBJ databases">
        <title>Draft genome of Amycolatopsis RM579.</title>
        <authorList>
            <person name="Duangmal K."/>
            <person name="Mingma R."/>
        </authorList>
    </citation>
    <scope>NUCLEOTIDE SEQUENCE [LARGE SCALE GENOMIC DNA]</scope>
    <source>
        <strain evidence="18 19">RM579</strain>
    </source>
</reference>
<dbReference type="SUPFAM" id="SSF56752">
    <property type="entry name" value="D-aminoacid aminotransferase-like PLP-dependent enzymes"/>
    <property type="match status" value="1"/>
</dbReference>
<comment type="caution">
    <text evidence="18">The sequence shown here is derived from an EMBL/GenBank/DDBJ whole genome shotgun (WGS) entry which is preliminary data.</text>
</comment>
<evidence type="ECO:0000256" key="10">
    <source>
        <dbReference type="ARBA" id="ARBA00022898"/>
    </source>
</evidence>
<dbReference type="Pfam" id="PF01063">
    <property type="entry name" value="Aminotran_4"/>
    <property type="match status" value="1"/>
</dbReference>
<name>A0A6N7Z4S1_9PSEU</name>
<comment type="pathway">
    <text evidence="4 17">Amino-acid biosynthesis; L-valine biosynthesis; L-valine from pyruvate: step 4/4.</text>
</comment>
<dbReference type="NCBIfam" id="NF005146">
    <property type="entry name" value="PRK06606.1"/>
    <property type="match status" value="1"/>
</dbReference>
<comment type="catalytic activity">
    <reaction evidence="12 17">
        <text>L-valine + 2-oxoglutarate = 3-methyl-2-oxobutanoate + L-glutamate</text>
        <dbReference type="Rhea" id="RHEA:24813"/>
        <dbReference type="ChEBI" id="CHEBI:11851"/>
        <dbReference type="ChEBI" id="CHEBI:16810"/>
        <dbReference type="ChEBI" id="CHEBI:29985"/>
        <dbReference type="ChEBI" id="CHEBI:57762"/>
        <dbReference type="EC" id="2.6.1.42"/>
    </reaction>
</comment>
<evidence type="ECO:0000256" key="1">
    <source>
        <dbReference type="ARBA" id="ARBA00001933"/>
    </source>
</evidence>
<evidence type="ECO:0000256" key="15">
    <source>
        <dbReference type="RuleBase" id="RU004106"/>
    </source>
</evidence>
<dbReference type="Proteomes" id="UP000440096">
    <property type="component" value="Unassembled WGS sequence"/>
</dbReference>
<comment type="pathway">
    <text evidence="5 17">Amino-acid biosynthesis; L-leucine biosynthesis; L-leucine from 3-methyl-2-oxobutanoate: step 4/4.</text>
</comment>
<evidence type="ECO:0000256" key="11">
    <source>
        <dbReference type="ARBA" id="ARBA00023304"/>
    </source>
</evidence>
<dbReference type="GO" id="GO:0009097">
    <property type="term" value="P:isoleucine biosynthetic process"/>
    <property type="evidence" value="ECO:0007669"/>
    <property type="project" value="UniProtKB-UniPathway"/>
</dbReference>
<dbReference type="AlphaFoldDB" id="A0A6N7Z4S1"/>
<keyword evidence="7 17" id="KW-0032">Aminotransferase</keyword>
<dbReference type="CDD" id="cd00449">
    <property type="entry name" value="PLPDE_IV"/>
    <property type="match status" value="1"/>
</dbReference>
<evidence type="ECO:0000256" key="4">
    <source>
        <dbReference type="ARBA" id="ARBA00004931"/>
    </source>
</evidence>
<proteinExistence type="inferred from homology"/>
<keyword evidence="10 16" id="KW-0663">Pyridoxal phosphate</keyword>
<dbReference type="EC" id="2.6.1.42" evidence="17"/>
<evidence type="ECO:0000256" key="7">
    <source>
        <dbReference type="ARBA" id="ARBA00022576"/>
    </source>
</evidence>
<keyword evidence="9 17" id="KW-0808">Transferase</keyword>
<dbReference type="GO" id="GO:0004084">
    <property type="term" value="F:branched-chain-amino-acid transaminase activity"/>
    <property type="evidence" value="ECO:0007669"/>
    <property type="project" value="UniProtKB-EC"/>
</dbReference>
<keyword evidence="19" id="KW-1185">Reference proteome</keyword>
<organism evidence="18 19">
    <name type="scientific">Amycolatopsis pithecellobii</name>
    <dbReference type="NCBI Taxonomy" id="664692"/>
    <lineage>
        <taxon>Bacteria</taxon>
        <taxon>Bacillati</taxon>
        <taxon>Actinomycetota</taxon>
        <taxon>Actinomycetes</taxon>
        <taxon>Pseudonocardiales</taxon>
        <taxon>Pseudonocardiaceae</taxon>
        <taxon>Amycolatopsis</taxon>
    </lineage>
</organism>
<dbReference type="InterPro" id="IPR005785">
    <property type="entry name" value="B_amino_transI"/>
</dbReference>
<dbReference type="Gene3D" id="3.20.10.10">
    <property type="entry name" value="D-amino Acid Aminotransferase, subunit A, domain 2"/>
    <property type="match status" value="1"/>
</dbReference>
<evidence type="ECO:0000256" key="5">
    <source>
        <dbReference type="ARBA" id="ARBA00005072"/>
    </source>
</evidence>
<comment type="catalytic activity">
    <reaction evidence="14 17">
        <text>L-leucine + 2-oxoglutarate = 4-methyl-2-oxopentanoate + L-glutamate</text>
        <dbReference type="Rhea" id="RHEA:18321"/>
        <dbReference type="ChEBI" id="CHEBI:16810"/>
        <dbReference type="ChEBI" id="CHEBI:17865"/>
        <dbReference type="ChEBI" id="CHEBI:29985"/>
        <dbReference type="ChEBI" id="CHEBI:57427"/>
        <dbReference type="EC" id="2.6.1.42"/>
    </reaction>
</comment>
<evidence type="ECO:0000256" key="2">
    <source>
        <dbReference type="ARBA" id="ARBA00003109"/>
    </source>
</evidence>
<evidence type="ECO:0000256" key="6">
    <source>
        <dbReference type="ARBA" id="ARBA00009320"/>
    </source>
</evidence>
<dbReference type="InterPro" id="IPR036038">
    <property type="entry name" value="Aminotransferase-like"/>
</dbReference>
<comment type="cofactor">
    <cofactor evidence="1 16">
        <name>pyridoxal 5'-phosphate</name>
        <dbReference type="ChEBI" id="CHEBI:597326"/>
    </cofactor>
</comment>
<keyword evidence="11 17" id="KW-0100">Branched-chain amino acid biosynthesis</keyword>
<dbReference type="NCBIfam" id="TIGR01122">
    <property type="entry name" value="ilvE_I"/>
    <property type="match status" value="1"/>
</dbReference>
<dbReference type="PANTHER" id="PTHR42743">
    <property type="entry name" value="AMINO-ACID AMINOTRANSFERASE"/>
    <property type="match status" value="1"/>
</dbReference>
<evidence type="ECO:0000256" key="16">
    <source>
        <dbReference type="RuleBase" id="RU004516"/>
    </source>
</evidence>
<dbReference type="NCBIfam" id="NF005726">
    <property type="entry name" value="PRK07544.1"/>
    <property type="match status" value="1"/>
</dbReference>
<evidence type="ECO:0000256" key="12">
    <source>
        <dbReference type="ARBA" id="ARBA00048212"/>
    </source>
</evidence>
<dbReference type="InterPro" id="IPR043132">
    <property type="entry name" value="BCAT-like_C"/>
</dbReference>
<evidence type="ECO:0000313" key="18">
    <source>
        <dbReference type="EMBL" id="MTD55521.1"/>
    </source>
</evidence>
<protein>
    <recommendedName>
        <fullName evidence="17">Branched-chain-amino-acid aminotransferase</fullName>
        <shortName evidence="17">BCAT</shortName>
        <ecNumber evidence="17">2.6.1.42</ecNumber>
    </recommendedName>
</protein>
<dbReference type="FunFam" id="3.20.10.10:FF:000002">
    <property type="entry name" value="D-alanine aminotransferase"/>
    <property type="match status" value="1"/>
</dbReference>
<comment type="pathway">
    <text evidence="3 17">Amino-acid biosynthesis; L-isoleucine biosynthesis; L-isoleucine from 2-oxobutanoate: step 4/4.</text>
</comment>
<gene>
    <name evidence="17" type="primary">ilvE</name>
    <name evidence="18" type="ORF">GKO32_16285</name>
</gene>
<comment type="similarity">
    <text evidence="6 15">Belongs to the class-IV pyridoxal-phosphate-dependent aminotransferase family.</text>
</comment>
<evidence type="ECO:0000256" key="14">
    <source>
        <dbReference type="ARBA" id="ARBA00049229"/>
    </source>
</evidence>
<dbReference type="EMBL" id="WMBA01000023">
    <property type="protein sequence ID" value="MTD55521.1"/>
    <property type="molecule type" value="Genomic_DNA"/>
</dbReference>
<dbReference type="InterPro" id="IPR050571">
    <property type="entry name" value="Class-IV_PLP-Dep_Aminotrnsfr"/>
</dbReference>
<dbReference type="PANTHER" id="PTHR42743:SF11">
    <property type="entry name" value="AMINODEOXYCHORISMATE LYASE"/>
    <property type="match status" value="1"/>
</dbReference>
<dbReference type="UniPathway" id="UPA00048">
    <property type="reaction ID" value="UER00073"/>
</dbReference>
<keyword evidence="8 17" id="KW-0028">Amino-acid biosynthesis</keyword>
<dbReference type="UniPathway" id="UPA00049">
    <property type="reaction ID" value="UER00062"/>
</dbReference>
<sequence length="301" mass="32916">MISVPFDDRDGVIWLDGAFVPWRDARLHVLSHGLHYGGGIFEGIRVYDGRPFKPVEHFQRFHDSARELNFRIPFSAAELDGAMRETLRQQGIADGYVRPVAWRGSEQISVSGAGTSVHVAIAAWEWPHVFAGDAHSRGIRLHTSRWRRPSPATAPVQAKAASLYNICTLARDEAEAAGCDDALLLDFRGYLAEATGANLFLVIDGALHTPTADTFLNGITRQTVLSLAKDLGISAHERHIQPGELRRADEVFLTGTAYEVQPVRAADGHSFEIGSVTTMLSKAYTDLTRSGQGHGGPRRPG</sequence>
<evidence type="ECO:0000256" key="9">
    <source>
        <dbReference type="ARBA" id="ARBA00022679"/>
    </source>
</evidence>
<dbReference type="Gene3D" id="3.30.470.10">
    <property type="match status" value="1"/>
</dbReference>
<dbReference type="GO" id="GO:0009099">
    <property type="term" value="P:L-valine biosynthetic process"/>
    <property type="evidence" value="ECO:0007669"/>
    <property type="project" value="UniProtKB-UniPathway"/>
</dbReference>
<dbReference type="InterPro" id="IPR018300">
    <property type="entry name" value="Aminotrans_IV_CS"/>
</dbReference>
<dbReference type="InterPro" id="IPR043131">
    <property type="entry name" value="BCAT-like_N"/>
</dbReference>
<dbReference type="RefSeq" id="WP_208024430.1">
    <property type="nucleotide sequence ID" value="NZ_WMBA01000023.1"/>
</dbReference>
<dbReference type="InterPro" id="IPR001544">
    <property type="entry name" value="Aminotrans_IV"/>
</dbReference>
<evidence type="ECO:0000313" key="19">
    <source>
        <dbReference type="Proteomes" id="UP000440096"/>
    </source>
</evidence>
<evidence type="ECO:0000256" key="8">
    <source>
        <dbReference type="ARBA" id="ARBA00022605"/>
    </source>
</evidence>
<comment type="catalytic activity">
    <reaction evidence="13 17">
        <text>L-isoleucine + 2-oxoglutarate = (S)-3-methyl-2-oxopentanoate + L-glutamate</text>
        <dbReference type="Rhea" id="RHEA:24801"/>
        <dbReference type="ChEBI" id="CHEBI:16810"/>
        <dbReference type="ChEBI" id="CHEBI:29985"/>
        <dbReference type="ChEBI" id="CHEBI:35146"/>
        <dbReference type="ChEBI" id="CHEBI:58045"/>
        <dbReference type="EC" id="2.6.1.42"/>
    </reaction>
</comment>
<evidence type="ECO:0000256" key="3">
    <source>
        <dbReference type="ARBA" id="ARBA00004824"/>
    </source>
</evidence>
<evidence type="ECO:0000256" key="13">
    <source>
        <dbReference type="ARBA" id="ARBA00048798"/>
    </source>
</evidence>
<comment type="function">
    <text evidence="2 17">Acts on leucine, isoleucine and valine.</text>
</comment>
<dbReference type="GO" id="GO:0005829">
    <property type="term" value="C:cytosol"/>
    <property type="evidence" value="ECO:0007669"/>
    <property type="project" value="TreeGrafter"/>
</dbReference>
<evidence type="ECO:0000256" key="17">
    <source>
        <dbReference type="RuleBase" id="RU364094"/>
    </source>
</evidence>
<dbReference type="UniPathway" id="UPA00047">
    <property type="reaction ID" value="UER00058"/>
</dbReference>